<accession>A0A0E9QNI6</accession>
<name>A0A0E9QNI6_ANGAN</name>
<reference evidence="1" key="2">
    <citation type="journal article" date="2015" name="Fish Shellfish Immunol.">
        <title>Early steps in the European eel (Anguilla anguilla)-Vibrio vulnificus interaction in the gills: Role of the RtxA13 toxin.</title>
        <authorList>
            <person name="Callol A."/>
            <person name="Pajuelo D."/>
            <person name="Ebbesson L."/>
            <person name="Teles M."/>
            <person name="MacKenzie S."/>
            <person name="Amaro C."/>
        </authorList>
    </citation>
    <scope>NUCLEOTIDE SEQUENCE</scope>
</reference>
<dbReference type="EMBL" id="GBXM01090934">
    <property type="protein sequence ID" value="JAH17643.1"/>
    <property type="molecule type" value="Transcribed_RNA"/>
</dbReference>
<organism evidence="1">
    <name type="scientific">Anguilla anguilla</name>
    <name type="common">European freshwater eel</name>
    <name type="synonym">Muraena anguilla</name>
    <dbReference type="NCBI Taxonomy" id="7936"/>
    <lineage>
        <taxon>Eukaryota</taxon>
        <taxon>Metazoa</taxon>
        <taxon>Chordata</taxon>
        <taxon>Craniata</taxon>
        <taxon>Vertebrata</taxon>
        <taxon>Euteleostomi</taxon>
        <taxon>Actinopterygii</taxon>
        <taxon>Neopterygii</taxon>
        <taxon>Teleostei</taxon>
        <taxon>Anguilliformes</taxon>
        <taxon>Anguillidae</taxon>
        <taxon>Anguilla</taxon>
    </lineage>
</organism>
<dbReference type="EMBL" id="GBXM01089508">
    <property type="protein sequence ID" value="JAH19069.1"/>
    <property type="molecule type" value="Transcribed_RNA"/>
</dbReference>
<proteinExistence type="predicted"/>
<sequence>MWPGLDSLLPGLVILCLGDFCQILTEIRHWISWKALRTGLCLQPPLLIA</sequence>
<dbReference type="AlphaFoldDB" id="A0A0E9QNI6"/>
<protein>
    <submittedName>
        <fullName evidence="1">Uncharacterized protein</fullName>
    </submittedName>
</protein>
<evidence type="ECO:0000313" key="1">
    <source>
        <dbReference type="EMBL" id="JAH17643.1"/>
    </source>
</evidence>
<reference evidence="1" key="1">
    <citation type="submission" date="2014-11" db="EMBL/GenBank/DDBJ databases">
        <authorList>
            <person name="Amaro Gonzalez C."/>
        </authorList>
    </citation>
    <scope>NUCLEOTIDE SEQUENCE</scope>
</reference>